<reference evidence="2" key="1">
    <citation type="submission" date="2020-05" db="UniProtKB">
        <authorList>
            <consortium name="EnsemblMetazoa"/>
        </authorList>
    </citation>
    <scope>IDENTIFICATION</scope>
    <source>
        <strain evidence="2">SANGQUA</strain>
    </source>
</reference>
<evidence type="ECO:0000256" key="1">
    <source>
        <dbReference type="SAM" id="MobiDB-lite"/>
    </source>
</evidence>
<dbReference type="Proteomes" id="UP000076407">
    <property type="component" value="Unassembled WGS sequence"/>
</dbReference>
<sequence>MKKKIKTLPKIVQQSRIRHTGHC</sequence>
<dbReference type="EnsemblMetazoa" id="AQUA003744-RA">
    <property type="protein sequence ID" value="AQUA003744-PA"/>
    <property type="gene ID" value="AQUA003744"/>
</dbReference>
<name>A0A182X1S5_ANOQN</name>
<proteinExistence type="predicted"/>
<dbReference type="AlphaFoldDB" id="A0A182X1S5"/>
<evidence type="ECO:0000313" key="3">
    <source>
        <dbReference type="Proteomes" id="UP000076407"/>
    </source>
</evidence>
<organism evidence="2 3">
    <name type="scientific">Anopheles quadriannulatus</name>
    <name type="common">Mosquito</name>
    <dbReference type="NCBI Taxonomy" id="34691"/>
    <lineage>
        <taxon>Eukaryota</taxon>
        <taxon>Metazoa</taxon>
        <taxon>Ecdysozoa</taxon>
        <taxon>Arthropoda</taxon>
        <taxon>Hexapoda</taxon>
        <taxon>Insecta</taxon>
        <taxon>Pterygota</taxon>
        <taxon>Neoptera</taxon>
        <taxon>Endopterygota</taxon>
        <taxon>Diptera</taxon>
        <taxon>Nematocera</taxon>
        <taxon>Culicoidea</taxon>
        <taxon>Culicidae</taxon>
        <taxon>Anophelinae</taxon>
        <taxon>Anopheles</taxon>
    </lineage>
</organism>
<keyword evidence="3" id="KW-1185">Reference proteome</keyword>
<dbReference type="VEuPathDB" id="VectorBase:AQUA003744"/>
<protein>
    <submittedName>
        <fullName evidence="2">Uncharacterized protein</fullName>
    </submittedName>
</protein>
<feature type="region of interest" description="Disordered" evidence="1">
    <location>
        <begin position="1"/>
        <end position="23"/>
    </location>
</feature>
<evidence type="ECO:0000313" key="2">
    <source>
        <dbReference type="EnsemblMetazoa" id="AQUA003744-PA"/>
    </source>
</evidence>
<accession>A0A182X1S5</accession>